<sequence length="102" mass="11226">MGHIEKNCNSCHMEIDLGTRKESQYGPWMGTEVRKSMLSSPEGSRRELRNRVIMGDSNGCGTNLENVLTERMEVFSNQGHNLGLLTTTHGDKGGSVGAEEKT</sequence>
<dbReference type="Proteomes" id="UP001642360">
    <property type="component" value="Unassembled WGS sequence"/>
</dbReference>
<dbReference type="AlphaFoldDB" id="A0ABC8RED1"/>
<organism evidence="1 2">
    <name type="scientific">Ilex paraguariensis</name>
    <name type="common">yerba mate</name>
    <dbReference type="NCBI Taxonomy" id="185542"/>
    <lineage>
        <taxon>Eukaryota</taxon>
        <taxon>Viridiplantae</taxon>
        <taxon>Streptophyta</taxon>
        <taxon>Embryophyta</taxon>
        <taxon>Tracheophyta</taxon>
        <taxon>Spermatophyta</taxon>
        <taxon>Magnoliopsida</taxon>
        <taxon>eudicotyledons</taxon>
        <taxon>Gunneridae</taxon>
        <taxon>Pentapetalae</taxon>
        <taxon>asterids</taxon>
        <taxon>campanulids</taxon>
        <taxon>Aquifoliales</taxon>
        <taxon>Aquifoliaceae</taxon>
        <taxon>Ilex</taxon>
    </lineage>
</organism>
<protein>
    <submittedName>
        <fullName evidence="1">Uncharacterized protein</fullName>
    </submittedName>
</protein>
<name>A0ABC8RED1_9AQUA</name>
<comment type="caution">
    <text evidence="1">The sequence shown here is derived from an EMBL/GenBank/DDBJ whole genome shotgun (WGS) entry which is preliminary data.</text>
</comment>
<accession>A0ABC8RED1</accession>
<dbReference type="EMBL" id="CAUOFW020001289">
    <property type="protein sequence ID" value="CAK9143326.1"/>
    <property type="molecule type" value="Genomic_DNA"/>
</dbReference>
<proteinExistence type="predicted"/>
<evidence type="ECO:0000313" key="2">
    <source>
        <dbReference type="Proteomes" id="UP001642360"/>
    </source>
</evidence>
<keyword evidence="2" id="KW-1185">Reference proteome</keyword>
<evidence type="ECO:0000313" key="1">
    <source>
        <dbReference type="EMBL" id="CAK9143326.1"/>
    </source>
</evidence>
<gene>
    <name evidence="1" type="ORF">ILEXP_LOCUS11026</name>
</gene>
<reference evidence="1 2" key="1">
    <citation type="submission" date="2024-02" db="EMBL/GenBank/DDBJ databases">
        <authorList>
            <person name="Vignale AGUSTIN F."/>
            <person name="Sosa J E."/>
            <person name="Modenutti C."/>
        </authorList>
    </citation>
    <scope>NUCLEOTIDE SEQUENCE [LARGE SCALE GENOMIC DNA]</scope>
</reference>